<dbReference type="AlphaFoldDB" id="A0A2I2F407"/>
<keyword evidence="3" id="KW-1185">Reference proteome</keyword>
<feature type="transmembrane region" description="Helical" evidence="1">
    <location>
        <begin position="25"/>
        <end position="48"/>
    </location>
</feature>
<dbReference type="Proteomes" id="UP000234585">
    <property type="component" value="Unassembled WGS sequence"/>
</dbReference>
<gene>
    <name evidence="2" type="ORF">BDW47DRAFT_110677</name>
</gene>
<dbReference type="GeneID" id="36520939"/>
<dbReference type="EMBL" id="KZ559164">
    <property type="protein sequence ID" value="PLB35351.1"/>
    <property type="molecule type" value="Genomic_DNA"/>
</dbReference>
<protein>
    <recommendedName>
        <fullName evidence="4">Integral membrane protein</fullName>
    </recommendedName>
</protein>
<evidence type="ECO:0000313" key="3">
    <source>
        <dbReference type="Proteomes" id="UP000234585"/>
    </source>
</evidence>
<keyword evidence="1" id="KW-0812">Transmembrane</keyword>
<feature type="transmembrane region" description="Helical" evidence="1">
    <location>
        <begin position="144"/>
        <end position="162"/>
    </location>
</feature>
<accession>A0A2I2F407</accession>
<keyword evidence="1" id="KW-1133">Transmembrane helix</keyword>
<proteinExistence type="predicted"/>
<feature type="transmembrane region" description="Helical" evidence="1">
    <location>
        <begin position="108"/>
        <end position="132"/>
    </location>
</feature>
<evidence type="ECO:0000313" key="2">
    <source>
        <dbReference type="EMBL" id="PLB35351.1"/>
    </source>
</evidence>
<dbReference type="OrthoDB" id="3449024at2759"/>
<dbReference type="RefSeq" id="XP_024669363.1">
    <property type="nucleotide sequence ID" value="XM_024813779.1"/>
</dbReference>
<evidence type="ECO:0008006" key="4">
    <source>
        <dbReference type="Google" id="ProtNLM"/>
    </source>
</evidence>
<evidence type="ECO:0000256" key="1">
    <source>
        <dbReference type="SAM" id="Phobius"/>
    </source>
</evidence>
<reference evidence="2 3" key="1">
    <citation type="submission" date="2017-12" db="EMBL/GenBank/DDBJ databases">
        <authorList>
            <consortium name="DOE Joint Genome Institute"/>
            <person name="Haridas S."/>
            <person name="Kjaerbolling I."/>
            <person name="Vesth T.C."/>
            <person name="Frisvad J.C."/>
            <person name="Nybo J.L."/>
            <person name="Theobald S."/>
            <person name="Kuo A."/>
            <person name="Bowyer P."/>
            <person name="Matsuda Y."/>
            <person name="Mondo S."/>
            <person name="Lyhne E.K."/>
            <person name="Kogle M.E."/>
            <person name="Clum A."/>
            <person name="Lipzen A."/>
            <person name="Salamov A."/>
            <person name="Ngan C.Y."/>
            <person name="Daum C."/>
            <person name="Chiniquy J."/>
            <person name="Barry K."/>
            <person name="LaButti K."/>
            <person name="Simmons B.A."/>
            <person name="Magnuson J.K."/>
            <person name="Mortensen U.H."/>
            <person name="Larsen T.O."/>
            <person name="Grigoriev I.V."/>
            <person name="Baker S.E."/>
            <person name="Andersen M.R."/>
            <person name="Nordberg H.P."/>
            <person name="Cantor M.N."/>
            <person name="Hua S.X."/>
        </authorList>
    </citation>
    <scope>NUCLEOTIDE SEQUENCE [LARGE SCALE GENOMIC DNA]</scope>
    <source>
        <strain evidence="2 3">CBS 102.13</strain>
    </source>
</reference>
<feature type="transmembrane region" description="Helical" evidence="1">
    <location>
        <begin position="218"/>
        <end position="240"/>
    </location>
</feature>
<sequence length="247" mass="27156">MQSSLILNRREMSLPATSRHPTTDIAWIACGPVALIFFLIFLAASHFLPPISPKSSPISIADHYRSNETGMEAGVYILVVASILWPMYSFGLNNFLSNIPDINPNILSLQSSCGAAAGMSLAVIAPCFGATLYRLERDPALTQLLNDLSWLLFTLVTSQFATQEFAISGGILSDTRAKPLVPHWVAWINSSLTLTYIPAYSAHCVRKGPMAWDGAVTFWLPIAAIAVQTGLLCFYFWMYLRQHTARG</sequence>
<name>A0A2I2F407_ASPCN</name>
<organism evidence="2 3">
    <name type="scientific">Aspergillus candidus</name>
    <dbReference type="NCBI Taxonomy" id="41067"/>
    <lineage>
        <taxon>Eukaryota</taxon>
        <taxon>Fungi</taxon>
        <taxon>Dikarya</taxon>
        <taxon>Ascomycota</taxon>
        <taxon>Pezizomycotina</taxon>
        <taxon>Eurotiomycetes</taxon>
        <taxon>Eurotiomycetidae</taxon>
        <taxon>Eurotiales</taxon>
        <taxon>Aspergillaceae</taxon>
        <taxon>Aspergillus</taxon>
        <taxon>Aspergillus subgen. Circumdati</taxon>
    </lineage>
</organism>
<feature type="transmembrane region" description="Helical" evidence="1">
    <location>
        <begin position="69"/>
        <end position="88"/>
    </location>
</feature>
<keyword evidence="1" id="KW-0472">Membrane</keyword>